<reference evidence="2" key="2">
    <citation type="submission" date="2020-09" db="EMBL/GenBank/DDBJ databases">
        <authorList>
            <person name="Sun Q."/>
            <person name="Zhou Y."/>
        </authorList>
    </citation>
    <scope>NUCLEOTIDE SEQUENCE</scope>
    <source>
        <strain evidence="2">CGMCC 4.7201</strain>
    </source>
</reference>
<feature type="region of interest" description="Disordered" evidence="1">
    <location>
        <begin position="30"/>
        <end position="63"/>
    </location>
</feature>
<organism evidence="2 3">
    <name type="scientific">Wenjunlia tyrosinilytica</name>
    <dbReference type="NCBI Taxonomy" id="1544741"/>
    <lineage>
        <taxon>Bacteria</taxon>
        <taxon>Bacillati</taxon>
        <taxon>Actinomycetota</taxon>
        <taxon>Actinomycetes</taxon>
        <taxon>Kitasatosporales</taxon>
        <taxon>Streptomycetaceae</taxon>
        <taxon>Wenjunlia</taxon>
    </lineage>
</organism>
<dbReference type="AlphaFoldDB" id="A0A917ZKT5"/>
<keyword evidence="3" id="KW-1185">Reference proteome</keyword>
<dbReference type="Proteomes" id="UP000641932">
    <property type="component" value="Unassembled WGS sequence"/>
</dbReference>
<reference evidence="2" key="1">
    <citation type="journal article" date="2014" name="Int. J. Syst. Evol. Microbiol.">
        <title>Complete genome sequence of Corynebacterium casei LMG S-19264T (=DSM 44701T), isolated from a smear-ripened cheese.</title>
        <authorList>
            <consortium name="US DOE Joint Genome Institute (JGI-PGF)"/>
            <person name="Walter F."/>
            <person name="Albersmeier A."/>
            <person name="Kalinowski J."/>
            <person name="Ruckert C."/>
        </authorList>
    </citation>
    <scope>NUCLEOTIDE SEQUENCE</scope>
    <source>
        <strain evidence="2">CGMCC 4.7201</strain>
    </source>
</reference>
<name>A0A917ZKT5_9ACTN</name>
<evidence type="ECO:0000313" key="3">
    <source>
        <dbReference type="Proteomes" id="UP000641932"/>
    </source>
</evidence>
<accession>A0A917ZKT5</accession>
<gene>
    <name evidence="2" type="ORF">GCM10012280_14440</name>
</gene>
<protein>
    <submittedName>
        <fullName evidence="2">Uncharacterized protein</fullName>
    </submittedName>
</protein>
<evidence type="ECO:0000256" key="1">
    <source>
        <dbReference type="SAM" id="MobiDB-lite"/>
    </source>
</evidence>
<sequence>MVESEAARASLLRNIRGDMDQQAFLFVRGQLHRHTSQSSLPPTAGRGPEFEPGGEHPGATPRALGAAWTLPGIRTAVTRAFGLTPGELRGYCATFSNTLTEPLPRPRGSRSHSQE</sequence>
<comment type="caution">
    <text evidence="2">The sequence shown here is derived from an EMBL/GenBank/DDBJ whole genome shotgun (WGS) entry which is preliminary data.</text>
</comment>
<proteinExistence type="predicted"/>
<dbReference type="EMBL" id="BMMS01000005">
    <property type="protein sequence ID" value="GGO83993.1"/>
    <property type="molecule type" value="Genomic_DNA"/>
</dbReference>
<evidence type="ECO:0000313" key="2">
    <source>
        <dbReference type="EMBL" id="GGO83993.1"/>
    </source>
</evidence>